<name>A0AC61Y6J5_9FLAO</name>
<evidence type="ECO:0000313" key="2">
    <source>
        <dbReference type="Proteomes" id="UP000356253"/>
    </source>
</evidence>
<sequence>MKNFYLNYLLFFAFFLLSIKPYSQTIIQEINRLSATDRALADQLGYKVAMSGDFAIVAAPFQDYNINGENFMENSGAVYIFKRDENNQWQQHQKIIPNDREPQKLFGSSIDIYENTIIVGCPTETELSAPSAYVFELSENENWIQTQKLTVSVSSNSNTKFGYDVAVQNDKILIGAPQEDKDENEENPLASSGAVYYFQKDISGIWQETQKLVPQDRSFGDAFGRALSVDSNKAIITAPFDSNGINGTNYTELGGSAYIFSYNDQTENWVENQKIIAEDRNEIDYFGWSCDIFNDEVIIGSLNEDHDLNGENSLQDAGASYIFKLDENEIWYQSQKIIAPERNTLDRLGYSVGINSNFVIIGAFSEDEDENEQNTINSSGSAYVYKKNSQGDWQMKQKIVATDRDLGDYYGYSVDADGDYFISGAINQDQDSNNENSLDNSGMAYILKKIELPTVICQDITVYLNEDGNISISAEDINNGSYSIESDINLDINISEFNCSDIGENEVILTISDMYNSVYCNSVVTVIDNSDPTIACPENMTVYTENGNSYYVVPDFYANGDIEMESICGEQNNIEYSQYPIPGTLLNLGEYTISFITTYPNGNSAICDTNLIIETSLSNEEYENKASINIYPNPSSSYFKIKAQPNRFPLTLKLFDLKGKKIKEINLNNYKNDQPIYISELSSGTYIIKISTGDNHIIKKLIKN</sequence>
<comment type="caution">
    <text evidence="1">The sequence shown here is derived from an EMBL/GenBank/DDBJ whole genome shotgun (WGS) entry which is preliminary data.</text>
</comment>
<dbReference type="EMBL" id="CABVMM010000001">
    <property type="protein sequence ID" value="VVU98969.1"/>
    <property type="molecule type" value="Genomic_DNA"/>
</dbReference>
<reference evidence="1" key="1">
    <citation type="submission" date="2019-09" db="EMBL/GenBank/DDBJ databases">
        <authorList>
            <person name="Rodrigo-Torres L."/>
            <person name="Arahal R. D."/>
            <person name="Lucena T."/>
        </authorList>
    </citation>
    <scope>NUCLEOTIDE SEQUENCE</scope>
    <source>
        <strain evidence="1">ISS653</strain>
    </source>
</reference>
<keyword evidence="2" id="KW-1185">Reference proteome</keyword>
<organism evidence="1 2">
    <name type="scientific">Mesonia oceanica</name>
    <dbReference type="NCBI Taxonomy" id="2687242"/>
    <lineage>
        <taxon>Bacteria</taxon>
        <taxon>Pseudomonadati</taxon>
        <taxon>Bacteroidota</taxon>
        <taxon>Flavobacteriia</taxon>
        <taxon>Flavobacteriales</taxon>
        <taxon>Flavobacteriaceae</taxon>
        <taxon>Mesonia</taxon>
    </lineage>
</organism>
<accession>A0AC61Y6J5</accession>
<protein>
    <submittedName>
        <fullName evidence="1">Uncharacterized protein</fullName>
    </submittedName>
</protein>
<evidence type="ECO:0000313" key="1">
    <source>
        <dbReference type="EMBL" id="VVU98969.1"/>
    </source>
</evidence>
<gene>
    <name evidence="1" type="ORF">FVB9532_00218</name>
</gene>
<dbReference type="Proteomes" id="UP000356253">
    <property type="component" value="Unassembled WGS sequence"/>
</dbReference>
<proteinExistence type="predicted"/>